<dbReference type="GeneID" id="18924275"/>
<gene>
    <name evidence="2" type="ORF">MELLADRAFT_111097</name>
</gene>
<feature type="compositionally biased region" description="Basic and acidic residues" evidence="1">
    <location>
        <begin position="134"/>
        <end position="164"/>
    </location>
</feature>
<keyword evidence="3" id="KW-1185">Reference proteome</keyword>
<dbReference type="HOGENOM" id="CLU_1540399_0_0_1"/>
<feature type="compositionally biased region" description="Acidic residues" evidence="1">
    <location>
        <begin position="165"/>
        <end position="174"/>
    </location>
</feature>
<dbReference type="RefSeq" id="XP_007415384.1">
    <property type="nucleotide sequence ID" value="XM_007415322.1"/>
</dbReference>
<sequence length="174" mass="19736">MDMLRYCGRGSRVLFRAASNALGSNKHHTRHILIMQQPTINFKPKYTQPITLDALLELDPGFITAEISRLENSINHLTRSNSDLLMAEKEEDDAAERKVFVLAREENEDVIESQRERITMMKLALNQMLGIDSDNPHYAKDKARGEGGDDRTIPRADPVRREPTSSDEDVGVFV</sequence>
<dbReference type="AlphaFoldDB" id="F4S212"/>
<name>F4S212_MELLP</name>
<evidence type="ECO:0000313" key="3">
    <source>
        <dbReference type="Proteomes" id="UP000001072"/>
    </source>
</evidence>
<dbReference type="KEGG" id="mlr:MELLADRAFT_111097"/>
<dbReference type="VEuPathDB" id="FungiDB:MELLADRAFT_111097"/>
<evidence type="ECO:0000313" key="2">
    <source>
        <dbReference type="EMBL" id="EGG01283.1"/>
    </source>
</evidence>
<accession>F4S212</accession>
<reference evidence="3" key="1">
    <citation type="journal article" date="2011" name="Proc. Natl. Acad. Sci. U.S.A.">
        <title>Obligate biotrophy features unraveled by the genomic analysis of rust fungi.</title>
        <authorList>
            <person name="Duplessis S."/>
            <person name="Cuomo C.A."/>
            <person name="Lin Y.-C."/>
            <person name="Aerts A."/>
            <person name="Tisserant E."/>
            <person name="Veneault-Fourrey C."/>
            <person name="Joly D.L."/>
            <person name="Hacquard S."/>
            <person name="Amselem J."/>
            <person name="Cantarel B.L."/>
            <person name="Chiu R."/>
            <person name="Coutinho P.M."/>
            <person name="Feau N."/>
            <person name="Field M."/>
            <person name="Frey P."/>
            <person name="Gelhaye E."/>
            <person name="Goldberg J."/>
            <person name="Grabherr M.G."/>
            <person name="Kodira C.D."/>
            <person name="Kohler A."/>
            <person name="Kuees U."/>
            <person name="Lindquist E.A."/>
            <person name="Lucas S.M."/>
            <person name="Mago R."/>
            <person name="Mauceli E."/>
            <person name="Morin E."/>
            <person name="Murat C."/>
            <person name="Pangilinan J.L."/>
            <person name="Park R."/>
            <person name="Pearson M."/>
            <person name="Quesneville H."/>
            <person name="Rouhier N."/>
            <person name="Sakthikumar S."/>
            <person name="Salamov A.A."/>
            <person name="Schmutz J."/>
            <person name="Selles B."/>
            <person name="Shapiro H."/>
            <person name="Tanguay P."/>
            <person name="Tuskan G.A."/>
            <person name="Henrissat B."/>
            <person name="Van de Peer Y."/>
            <person name="Rouze P."/>
            <person name="Ellis J.G."/>
            <person name="Dodds P.N."/>
            <person name="Schein J.E."/>
            <person name="Zhong S."/>
            <person name="Hamelin R.C."/>
            <person name="Grigoriev I.V."/>
            <person name="Szabo L.J."/>
            <person name="Martin F."/>
        </authorList>
    </citation>
    <scope>NUCLEOTIDE SEQUENCE [LARGE SCALE GENOMIC DNA]</scope>
    <source>
        <strain evidence="3">98AG31 / pathotype 3-4-7</strain>
    </source>
</reference>
<proteinExistence type="predicted"/>
<dbReference type="EMBL" id="GL883139">
    <property type="protein sequence ID" value="EGG01283.1"/>
    <property type="molecule type" value="Genomic_DNA"/>
</dbReference>
<dbReference type="STRING" id="747676.F4S212"/>
<protein>
    <submittedName>
        <fullName evidence="2">Uncharacterized protein</fullName>
    </submittedName>
</protein>
<feature type="region of interest" description="Disordered" evidence="1">
    <location>
        <begin position="134"/>
        <end position="174"/>
    </location>
</feature>
<dbReference type="OrthoDB" id="548474at2759"/>
<dbReference type="eggNOG" id="ENOG502SAVU">
    <property type="taxonomic scope" value="Eukaryota"/>
</dbReference>
<dbReference type="InParanoid" id="F4S212"/>
<organism evidence="3">
    <name type="scientific">Melampsora larici-populina (strain 98AG31 / pathotype 3-4-7)</name>
    <name type="common">Poplar leaf rust fungus</name>
    <dbReference type="NCBI Taxonomy" id="747676"/>
    <lineage>
        <taxon>Eukaryota</taxon>
        <taxon>Fungi</taxon>
        <taxon>Dikarya</taxon>
        <taxon>Basidiomycota</taxon>
        <taxon>Pucciniomycotina</taxon>
        <taxon>Pucciniomycetes</taxon>
        <taxon>Pucciniales</taxon>
        <taxon>Melampsoraceae</taxon>
        <taxon>Melampsora</taxon>
    </lineage>
</organism>
<dbReference type="Proteomes" id="UP000001072">
    <property type="component" value="Unassembled WGS sequence"/>
</dbReference>
<evidence type="ECO:0000256" key="1">
    <source>
        <dbReference type="SAM" id="MobiDB-lite"/>
    </source>
</evidence>